<dbReference type="RefSeq" id="WP_243992797.1">
    <property type="nucleotide sequence ID" value="NZ_JALHLE010000009.1"/>
</dbReference>
<evidence type="ECO:0000313" key="2">
    <source>
        <dbReference type="Proteomes" id="UP001162880"/>
    </source>
</evidence>
<evidence type="ECO:0000313" key="1">
    <source>
        <dbReference type="EMBL" id="MCJ2178469.1"/>
    </source>
</evidence>
<gene>
    <name evidence="1" type="ORF">MTR64_07830</name>
</gene>
<protein>
    <submittedName>
        <fullName evidence="1">DUF1819 family protein</fullName>
    </submittedName>
</protein>
<name>A0ABT0B0Z7_9SPHN</name>
<accession>A0ABT0B0Z7</accession>
<dbReference type="Proteomes" id="UP001162880">
    <property type="component" value="Unassembled WGS sequence"/>
</dbReference>
<dbReference type="InterPro" id="IPR023137">
    <property type="entry name" value="BrxA_sf"/>
</dbReference>
<organism evidence="1 2">
    <name type="scientific">Novosphingobium album</name>
    <name type="common">ex Hu et al. 2023</name>
    <dbReference type="NCBI Taxonomy" id="2930093"/>
    <lineage>
        <taxon>Bacteria</taxon>
        <taxon>Pseudomonadati</taxon>
        <taxon>Pseudomonadota</taxon>
        <taxon>Alphaproteobacteria</taxon>
        <taxon>Sphingomonadales</taxon>
        <taxon>Sphingomonadaceae</taxon>
        <taxon>Novosphingobium</taxon>
    </lineage>
</organism>
<keyword evidence="2" id="KW-1185">Reference proteome</keyword>
<dbReference type="Pfam" id="PF08849">
    <property type="entry name" value="BrxA"/>
    <property type="match status" value="1"/>
</dbReference>
<dbReference type="InterPro" id="IPR014948">
    <property type="entry name" value="BrxA"/>
</dbReference>
<reference evidence="1" key="1">
    <citation type="submission" date="2022-03" db="EMBL/GenBank/DDBJ databases">
        <title>Identification of a novel bacterium isolated from mangrove sediments.</title>
        <authorList>
            <person name="Pan X."/>
        </authorList>
    </citation>
    <scope>NUCLEOTIDE SEQUENCE</scope>
    <source>
        <strain evidence="1">B2580</strain>
    </source>
</reference>
<dbReference type="Gene3D" id="1.10.3540.10">
    <property type="entry name" value="uncharacterized protein from magnetospirillum magneticum domain"/>
    <property type="match status" value="1"/>
</dbReference>
<dbReference type="EMBL" id="JALHLE010000009">
    <property type="protein sequence ID" value="MCJ2178469.1"/>
    <property type="molecule type" value="Genomic_DNA"/>
</dbReference>
<proteinExistence type="predicted"/>
<sequence length="255" mass="29446">MRQPWRLQADCCGRYSQLGDLRVNFLDGSKIDPWVGANCEREWKWRQLMILKSKTPKYRMSFSTGGLFLNESVAIARLYQELGDWTAVKKAAGEQGAIPFRKQSSVTRSVREIANRLEVLKVDEIDLLCHGDYADQLAVLWLALCRGYRFIGEFAVELLSERFLSFRTHITYDDFNVFYAAKAEWEPELEAISTSTREKLRQILFRFMREAGILNHEDHICRALFSPSFMALIAQSDPQELRYFPGAELGGQRDA</sequence>
<comment type="caution">
    <text evidence="1">The sequence shown here is derived from an EMBL/GenBank/DDBJ whole genome shotgun (WGS) entry which is preliminary data.</text>
</comment>